<feature type="compositionally biased region" description="Polar residues" evidence="1">
    <location>
        <begin position="12"/>
        <end position="21"/>
    </location>
</feature>
<proteinExistence type="predicted"/>
<evidence type="ECO:0000313" key="2">
    <source>
        <dbReference type="EMBL" id="GFO03886.1"/>
    </source>
</evidence>
<accession>A0AAV4AB70</accession>
<sequence length="71" mass="8058">MFKASTRDSDLKTLNSSKENLQSQPVLHHQKLNVNLCCIPRTCSPNLYCIPSMCNLNLSCITRTDMFKTPL</sequence>
<comment type="caution">
    <text evidence="2">The sequence shown here is derived from an EMBL/GenBank/DDBJ whole genome shotgun (WGS) entry which is preliminary data.</text>
</comment>
<evidence type="ECO:0000313" key="3">
    <source>
        <dbReference type="Proteomes" id="UP000735302"/>
    </source>
</evidence>
<name>A0AAV4AB70_9GAST</name>
<gene>
    <name evidence="2" type="ORF">PoB_003039100</name>
</gene>
<dbReference type="AlphaFoldDB" id="A0AAV4AB70"/>
<protein>
    <submittedName>
        <fullName evidence="2">Uncharacterized protein</fullName>
    </submittedName>
</protein>
<dbReference type="Proteomes" id="UP000735302">
    <property type="component" value="Unassembled WGS sequence"/>
</dbReference>
<reference evidence="2 3" key="1">
    <citation type="journal article" date="2021" name="Elife">
        <title>Chloroplast acquisition without the gene transfer in kleptoplastic sea slugs, Plakobranchus ocellatus.</title>
        <authorList>
            <person name="Maeda T."/>
            <person name="Takahashi S."/>
            <person name="Yoshida T."/>
            <person name="Shimamura S."/>
            <person name="Takaki Y."/>
            <person name="Nagai Y."/>
            <person name="Toyoda A."/>
            <person name="Suzuki Y."/>
            <person name="Arimoto A."/>
            <person name="Ishii H."/>
            <person name="Satoh N."/>
            <person name="Nishiyama T."/>
            <person name="Hasebe M."/>
            <person name="Maruyama T."/>
            <person name="Minagawa J."/>
            <person name="Obokata J."/>
            <person name="Shigenobu S."/>
        </authorList>
    </citation>
    <scope>NUCLEOTIDE SEQUENCE [LARGE SCALE GENOMIC DNA]</scope>
</reference>
<feature type="compositionally biased region" description="Basic and acidic residues" evidence="1">
    <location>
        <begin position="1"/>
        <end position="11"/>
    </location>
</feature>
<dbReference type="EMBL" id="BLXT01003731">
    <property type="protein sequence ID" value="GFO03886.1"/>
    <property type="molecule type" value="Genomic_DNA"/>
</dbReference>
<feature type="region of interest" description="Disordered" evidence="1">
    <location>
        <begin position="1"/>
        <end position="21"/>
    </location>
</feature>
<keyword evidence="3" id="KW-1185">Reference proteome</keyword>
<organism evidence="2 3">
    <name type="scientific">Plakobranchus ocellatus</name>
    <dbReference type="NCBI Taxonomy" id="259542"/>
    <lineage>
        <taxon>Eukaryota</taxon>
        <taxon>Metazoa</taxon>
        <taxon>Spiralia</taxon>
        <taxon>Lophotrochozoa</taxon>
        <taxon>Mollusca</taxon>
        <taxon>Gastropoda</taxon>
        <taxon>Heterobranchia</taxon>
        <taxon>Euthyneura</taxon>
        <taxon>Panpulmonata</taxon>
        <taxon>Sacoglossa</taxon>
        <taxon>Placobranchoidea</taxon>
        <taxon>Plakobranchidae</taxon>
        <taxon>Plakobranchus</taxon>
    </lineage>
</organism>
<evidence type="ECO:0000256" key="1">
    <source>
        <dbReference type="SAM" id="MobiDB-lite"/>
    </source>
</evidence>